<dbReference type="InterPro" id="IPR050109">
    <property type="entry name" value="HTH-type_TetR-like_transc_reg"/>
</dbReference>
<dbReference type="PANTHER" id="PTHR30055:SF226">
    <property type="entry name" value="HTH-TYPE TRANSCRIPTIONAL REGULATOR PKSA"/>
    <property type="match status" value="1"/>
</dbReference>
<dbReference type="InterPro" id="IPR001647">
    <property type="entry name" value="HTH_TetR"/>
</dbReference>
<dbReference type="GO" id="GO:0003700">
    <property type="term" value="F:DNA-binding transcription factor activity"/>
    <property type="evidence" value="ECO:0007669"/>
    <property type="project" value="TreeGrafter"/>
</dbReference>
<sequence>MTTGKHLTAKGQRTAARVLSAATTVLARDGFGGATLSRIAEEAGLDKRNVLYYYDSREELLVRVVQTVGERVAEHIGEAVGCIDTPEQLADALVDAMWSGVTSAPELARSYFALIGGGAGSPDVEEALGVLKSAYEELIARQLQSIDPVRWQLRDDLPGMVTLTLAVFRGLLLEWTETGDTAASTASLRRLKRSIAAEYVEVA</sequence>
<dbReference type="SUPFAM" id="SSF46689">
    <property type="entry name" value="Homeodomain-like"/>
    <property type="match status" value="1"/>
</dbReference>
<protein>
    <recommendedName>
        <fullName evidence="3">HTH tetR-type domain-containing protein</fullName>
    </recommendedName>
</protein>
<dbReference type="EMBL" id="CP114014">
    <property type="protein sequence ID" value="XAY03918.1"/>
    <property type="molecule type" value="Genomic_DNA"/>
</dbReference>
<dbReference type="PANTHER" id="PTHR30055">
    <property type="entry name" value="HTH-TYPE TRANSCRIPTIONAL REGULATOR RUTR"/>
    <property type="match status" value="1"/>
</dbReference>
<dbReference type="Gene3D" id="1.10.357.10">
    <property type="entry name" value="Tetracycline Repressor, domain 2"/>
    <property type="match status" value="1"/>
</dbReference>
<accession>A0AAU7AQP0</accession>
<dbReference type="InterPro" id="IPR009057">
    <property type="entry name" value="Homeodomain-like_sf"/>
</dbReference>
<proteinExistence type="predicted"/>
<evidence type="ECO:0000256" key="1">
    <source>
        <dbReference type="ARBA" id="ARBA00023125"/>
    </source>
</evidence>
<gene>
    <name evidence="4" type="ORF">DSM112329_00744</name>
</gene>
<reference evidence="4" key="1">
    <citation type="submission" date="2022-12" db="EMBL/GenBank/DDBJ databases">
        <title>Paraconexibacter alkalitolerans sp. nov. and Baekduia alba sp. nov., isolated from soil and emended description of the genera Paraconexibacter (Chun et al., 2020) and Baekduia (An et al., 2020).</title>
        <authorList>
            <person name="Vieira S."/>
            <person name="Huber K.J."/>
            <person name="Geppert A."/>
            <person name="Wolf J."/>
            <person name="Neumann-Schaal M."/>
            <person name="Muesken M."/>
            <person name="Overmann J."/>
        </authorList>
    </citation>
    <scope>NUCLEOTIDE SEQUENCE</scope>
    <source>
        <strain evidence="4">AEG42_29</strain>
    </source>
</reference>
<dbReference type="RefSeq" id="WP_354700466.1">
    <property type="nucleotide sequence ID" value="NZ_CP114014.1"/>
</dbReference>
<feature type="domain" description="HTH tetR-type" evidence="3">
    <location>
        <begin position="12"/>
        <end position="72"/>
    </location>
</feature>
<dbReference type="PRINTS" id="PR00455">
    <property type="entry name" value="HTHTETR"/>
</dbReference>
<dbReference type="AlphaFoldDB" id="A0AAU7AQP0"/>
<dbReference type="Pfam" id="PF00440">
    <property type="entry name" value="TetR_N"/>
    <property type="match status" value="1"/>
</dbReference>
<evidence type="ECO:0000256" key="2">
    <source>
        <dbReference type="PROSITE-ProRule" id="PRU00335"/>
    </source>
</evidence>
<feature type="DNA-binding region" description="H-T-H motif" evidence="2">
    <location>
        <begin position="35"/>
        <end position="54"/>
    </location>
</feature>
<dbReference type="KEGG" id="parq:DSM112329_00744"/>
<keyword evidence="1 2" id="KW-0238">DNA-binding</keyword>
<organism evidence="4">
    <name type="scientific">Paraconexibacter sp. AEG42_29</name>
    <dbReference type="NCBI Taxonomy" id="2997339"/>
    <lineage>
        <taxon>Bacteria</taxon>
        <taxon>Bacillati</taxon>
        <taxon>Actinomycetota</taxon>
        <taxon>Thermoleophilia</taxon>
        <taxon>Solirubrobacterales</taxon>
        <taxon>Paraconexibacteraceae</taxon>
        <taxon>Paraconexibacter</taxon>
    </lineage>
</organism>
<evidence type="ECO:0000259" key="3">
    <source>
        <dbReference type="PROSITE" id="PS50977"/>
    </source>
</evidence>
<dbReference type="PROSITE" id="PS50977">
    <property type="entry name" value="HTH_TETR_2"/>
    <property type="match status" value="1"/>
</dbReference>
<evidence type="ECO:0000313" key="4">
    <source>
        <dbReference type="EMBL" id="XAY03918.1"/>
    </source>
</evidence>
<name>A0AAU7AQP0_9ACTN</name>
<dbReference type="GO" id="GO:0000976">
    <property type="term" value="F:transcription cis-regulatory region binding"/>
    <property type="evidence" value="ECO:0007669"/>
    <property type="project" value="TreeGrafter"/>
</dbReference>